<protein>
    <submittedName>
        <fullName evidence="2">Uncharacterized protein</fullName>
    </submittedName>
</protein>
<feature type="compositionally biased region" description="Basic and acidic residues" evidence="1">
    <location>
        <begin position="403"/>
        <end position="414"/>
    </location>
</feature>
<feature type="region of interest" description="Disordered" evidence="1">
    <location>
        <begin position="179"/>
        <end position="198"/>
    </location>
</feature>
<feature type="compositionally biased region" description="Basic and acidic residues" evidence="1">
    <location>
        <begin position="376"/>
        <end position="392"/>
    </location>
</feature>
<dbReference type="EMBL" id="CACVKT020000161">
    <property type="protein sequence ID" value="CAC5356614.1"/>
    <property type="molecule type" value="Genomic_DNA"/>
</dbReference>
<evidence type="ECO:0000313" key="3">
    <source>
        <dbReference type="Proteomes" id="UP000507470"/>
    </source>
</evidence>
<reference evidence="2 3" key="1">
    <citation type="submission" date="2020-06" db="EMBL/GenBank/DDBJ databases">
        <authorList>
            <person name="Li R."/>
            <person name="Bekaert M."/>
        </authorList>
    </citation>
    <scope>NUCLEOTIDE SEQUENCE [LARGE SCALE GENOMIC DNA]</scope>
    <source>
        <strain evidence="3">wild</strain>
    </source>
</reference>
<keyword evidence="3" id="KW-1185">Reference proteome</keyword>
<proteinExistence type="predicted"/>
<feature type="region of interest" description="Disordered" evidence="1">
    <location>
        <begin position="97"/>
        <end position="169"/>
    </location>
</feature>
<feature type="region of interest" description="Disordered" evidence="1">
    <location>
        <begin position="756"/>
        <end position="777"/>
    </location>
</feature>
<sequence length="1297" mass="147548">MRNRQTIKTKGTLRPRRKKPRIFDGRPKIKQRESENDFRILSETSIYRNKYDKDDNDDSIVRNTRTYSPSKGDGFLVVNMLRIRIIVILFAISGMSTADSDEDSSDSSPRDNFVPSSKKQAASSKYLSQFEESGVNKDTEDQSVTRRFQPSDGKGLGSNSQQATNHNSEKVLTTATVNNGLLNPKKGDLGKSNSNSVNLKVDENRNDFTSNTRNTLPHHKLHIHSVGKDVTKHLPASTTNINELGKAPLILTEGLNTPKHTDLIVEANKYNFATDKTAVKVKDMSNNFAKVDLGNNIAKTGNLNIIMIKSYLNENENSHNNLSEKQKRPNQRRNRKPESESPKLSLGDVSYKSSITNFEPTDNLLIAEQNKPKSKQNLDVENSKYNKKDINLKEGGNYNNNKSELKNGKSDNRNKKTKIRKTSDNNEIHYKSMKRMLSKNEKMKEIGSVKSMGKQEKNANGIKWTGERIVDILTNYTGNNKYSIMILPNHKDNTNVLSQKRYDKSSKQHTNDKVTSTKDKTFFSMSNFKNNAKGISDSNTYSAPEQNPNLKSSQISSQTIVYSPSENRRHIWRFNKGKTGTFNVDNWLWILPKSKIIEKVDEGQDNLTEAKLELNNKSKDEKMFRDQIEKRHNITKMDRNTIQEQNRLTVKGKHTRPGQVLNEFSFSNHQKAISGIKLGNTAVQKYNRDLNANRPAPEASLTKSQKDNRDFRPFKNNQQGIVKFNDNPLANVNYTPNKIANKATYVNHFSDTIRNSNHKTAETKVRKNSDRDKNGLTANNDINVNSLASLEKFLSSNIGLHAKTKNNLWNFPKITIQQRAKQPENQQSHFSPPSSQFYFVNPDWKKQATKNSYNITVPSTTPKTNLTILPQFGSVKINVGGFSHGLPASLSKLHQKLQEAWSKRKRTYVPETKINYAALDREGSGIGSKRVAITTQSTIMLDIPGIKVKERNGSKQKPHHQFKISTILPYLVRSDTSRTDKGKTESTIKNNDIQTQNGINVEKSYPFQTHQIKSVSPSFSHIKNNMIEIVNEARESLEPKTVYTQSKLQNQNSKITTILPYLVRSSTKNANSAKAINEAMTDFTVVADSTKLLSNLPKNNILIRSNLNFRRFVEPRVPTKRTNIVRPHANVVVRNNLGPRTKKNLMRNRNIRQNQVSMVPQNIQMNPNSASTLSINRGRNRRVETKTVSQGILSPLQLKRMQQAMSVMRAPGPMQTSVNRVNNFQRQAKQIIPQRPARSRNTVTSNTRTRTRQLRRNNVISNSMSRIGRRIQFRNPNRNFRLFPTRNVRNPATRGFV</sequence>
<feature type="compositionally biased region" description="Basic and acidic residues" evidence="1">
    <location>
        <begin position="704"/>
        <end position="713"/>
    </location>
</feature>
<organism evidence="2 3">
    <name type="scientific">Mytilus coruscus</name>
    <name type="common">Sea mussel</name>
    <dbReference type="NCBI Taxonomy" id="42192"/>
    <lineage>
        <taxon>Eukaryota</taxon>
        <taxon>Metazoa</taxon>
        <taxon>Spiralia</taxon>
        <taxon>Lophotrochozoa</taxon>
        <taxon>Mollusca</taxon>
        <taxon>Bivalvia</taxon>
        <taxon>Autobranchia</taxon>
        <taxon>Pteriomorphia</taxon>
        <taxon>Mytilida</taxon>
        <taxon>Mytiloidea</taxon>
        <taxon>Mytilidae</taxon>
        <taxon>Mytilinae</taxon>
        <taxon>Mytilus</taxon>
    </lineage>
</organism>
<feature type="region of interest" description="Disordered" evidence="1">
    <location>
        <begin position="366"/>
        <end position="420"/>
    </location>
</feature>
<dbReference type="Proteomes" id="UP000507470">
    <property type="component" value="Unassembled WGS sequence"/>
</dbReference>
<dbReference type="OrthoDB" id="10501510at2759"/>
<name>A0A6J7ZT26_MYTCO</name>
<feature type="compositionally biased region" description="Polar residues" evidence="1">
    <location>
        <begin position="114"/>
        <end position="131"/>
    </location>
</feature>
<feature type="compositionally biased region" description="Polar residues" evidence="1">
    <location>
        <begin position="157"/>
        <end position="169"/>
    </location>
</feature>
<feature type="compositionally biased region" description="Basic and acidic residues" evidence="1">
    <location>
        <begin position="759"/>
        <end position="774"/>
    </location>
</feature>
<feature type="region of interest" description="Disordered" evidence="1">
    <location>
        <begin position="1"/>
        <end position="30"/>
    </location>
</feature>
<evidence type="ECO:0000256" key="1">
    <source>
        <dbReference type="SAM" id="MobiDB-lite"/>
    </source>
</evidence>
<feature type="region of interest" description="Disordered" evidence="1">
    <location>
        <begin position="690"/>
        <end position="713"/>
    </location>
</feature>
<evidence type="ECO:0000313" key="2">
    <source>
        <dbReference type="EMBL" id="CAC5356614.1"/>
    </source>
</evidence>
<gene>
    <name evidence="2" type="ORF">MCOR_674</name>
</gene>
<feature type="compositionally biased region" description="Polar residues" evidence="1">
    <location>
        <begin position="536"/>
        <end position="556"/>
    </location>
</feature>
<accession>A0A6J7ZT26</accession>
<feature type="region of interest" description="Disordered" evidence="1">
    <location>
        <begin position="318"/>
        <end position="348"/>
    </location>
</feature>
<feature type="compositionally biased region" description="Basic and acidic residues" evidence="1">
    <location>
        <begin position="21"/>
        <end position="30"/>
    </location>
</feature>
<feature type="compositionally biased region" description="Basic residues" evidence="1">
    <location>
        <begin position="1"/>
        <end position="20"/>
    </location>
</feature>
<feature type="compositionally biased region" description="Basic and acidic residues" evidence="1">
    <location>
        <begin position="134"/>
        <end position="144"/>
    </location>
</feature>
<feature type="region of interest" description="Disordered" evidence="1">
    <location>
        <begin position="534"/>
        <end position="556"/>
    </location>
</feature>